<dbReference type="EMBL" id="UINC01002057">
    <property type="protein sequence ID" value="SUZ92424.1"/>
    <property type="molecule type" value="Genomic_DNA"/>
</dbReference>
<evidence type="ECO:0008006" key="2">
    <source>
        <dbReference type="Google" id="ProtNLM"/>
    </source>
</evidence>
<dbReference type="AlphaFoldDB" id="A0A381RMG6"/>
<reference evidence="1" key="1">
    <citation type="submission" date="2018-05" db="EMBL/GenBank/DDBJ databases">
        <authorList>
            <person name="Lanie J.A."/>
            <person name="Ng W.-L."/>
            <person name="Kazmierczak K.M."/>
            <person name="Andrzejewski T.M."/>
            <person name="Davidsen T.M."/>
            <person name="Wayne K.J."/>
            <person name="Tettelin H."/>
            <person name="Glass J.I."/>
            <person name="Rusch D."/>
            <person name="Podicherti R."/>
            <person name="Tsui H.-C.T."/>
            <person name="Winkler M.E."/>
        </authorList>
    </citation>
    <scope>NUCLEOTIDE SEQUENCE</scope>
</reference>
<feature type="non-terminal residue" evidence="1">
    <location>
        <position position="352"/>
    </location>
</feature>
<sequence>MIRPRGHRFALTLLFLTLSTTVFGQEPPAPTTEGNNQALRIFLDCDRRVCDDDFFRQEITFVNFMRDRQDAQVHVLVTRETTGGGGRAYTMAFIGLEAFEGLDDQLTYFEAMHETDYEIQMRSMQMLRLGLMRYAAETPLAEQLTVEQENASGRPAVSAQPEDDPWNFWVFRARLNTRLDLEESETSKEFGGSLTANHITEDWKVNLGIWIDYDEDSYELSNKTNLLNIRRNNAITARFIKSFGEHVGLGVGGSAVSTTYRNQDLTVHLGPAIEYNFFPYSESTRKQFTVNYSLGYTYFDYDKITLFDKTTEQRPSHGAMVSLDLNQPWGESGVTMEYRQFLNDTSKYRVVV</sequence>
<organism evidence="1">
    <name type="scientific">marine metagenome</name>
    <dbReference type="NCBI Taxonomy" id="408172"/>
    <lineage>
        <taxon>unclassified sequences</taxon>
        <taxon>metagenomes</taxon>
        <taxon>ecological metagenomes</taxon>
    </lineage>
</organism>
<gene>
    <name evidence="1" type="ORF">METZ01_LOCUS45278</name>
</gene>
<accession>A0A381RMG6</accession>
<proteinExistence type="predicted"/>
<protein>
    <recommendedName>
        <fullName evidence="2">DUF481 domain-containing protein</fullName>
    </recommendedName>
</protein>
<evidence type="ECO:0000313" key="1">
    <source>
        <dbReference type="EMBL" id="SUZ92424.1"/>
    </source>
</evidence>
<name>A0A381RMG6_9ZZZZ</name>